<organism evidence="2 3">
    <name type="scientific">Azospirillum argentinense</name>
    <dbReference type="NCBI Taxonomy" id="2970906"/>
    <lineage>
        <taxon>Bacteria</taxon>
        <taxon>Pseudomonadati</taxon>
        <taxon>Pseudomonadota</taxon>
        <taxon>Alphaproteobacteria</taxon>
        <taxon>Rhodospirillales</taxon>
        <taxon>Azospirillaceae</taxon>
        <taxon>Azospirillum</taxon>
    </lineage>
</organism>
<name>A0A5B0KUE8_9PROT</name>
<protein>
    <submittedName>
        <fullName evidence="2">Uncharacterized protein</fullName>
    </submittedName>
</protein>
<feature type="compositionally biased region" description="Polar residues" evidence="1">
    <location>
        <begin position="42"/>
        <end position="55"/>
    </location>
</feature>
<dbReference type="EMBL" id="VEWN01000004">
    <property type="protein sequence ID" value="KAA1056182.1"/>
    <property type="molecule type" value="Genomic_DNA"/>
</dbReference>
<reference evidence="2 3" key="1">
    <citation type="submission" date="2019-07" db="EMBL/GenBank/DDBJ databases">
        <title>Genome sequencing of the stress-tolerant strain Azospirillum brasilense Az19.</title>
        <authorList>
            <person name="Maroniche G.A."/>
            <person name="Garcia J.E."/>
            <person name="Pagnussat L."/>
            <person name="Amenta M."/>
            <person name="Creus C.M."/>
        </authorList>
    </citation>
    <scope>NUCLEOTIDE SEQUENCE [LARGE SCALE GENOMIC DNA]</scope>
    <source>
        <strain evidence="2 3">Az19</strain>
    </source>
</reference>
<comment type="caution">
    <text evidence="2">The sequence shown here is derived from an EMBL/GenBank/DDBJ whole genome shotgun (WGS) entry which is preliminary data.</text>
</comment>
<feature type="compositionally biased region" description="Basic and acidic residues" evidence="1">
    <location>
        <begin position="13"/>
        <end position="33"/>
    </location>
</feature>
<accession>A0A5B0KUE8</accession>
<gene>
    <name evidence="2" type="ORF">FH063_004330</name>
</gene>
<dbReference type="AlphaFoldDB" id="A0A5B0KUE8"/>
<dbReference type="Proteomes" id="UP000325333">
    <property type="component" value="Unassembled WGS sequence"/>
</dbReference>
<evidence type="ECO:0000313" key="3">
    <source>
        <dbReference type="Proteomes" id="UP000325333"/>
    </source>
</evidence>
<evidence type="ECO:0000313" key="2">
    <source>
        <dbReference type="EMBL" id="KAA1056182.1"/>
    </source>
</evidence>
<evidence type="ECO:0000256" key="1">
    <source>
        <dbReference type="SAM" id="MobiDB-lite"/>
    </source>
</evidence>
<proteinExistence type="predicted"/>
<feature type="region of interest" description="Disordered" evidence="1">
    <location>
        <begin position="1"/>
        <end position="55"/>
    </location>
</feature>
<sequence length="55" mass="6487">MRTIRRPTGWRKPQAEEPREDAAVEHRAKETERKCRRRRRSPNWTARNSGGSDGV</sequence>